<evidence type="ECO:0000256" key="5">
    <source>
        <dbReference type="RuleBase" id="RU000304"/>
    </source>
</evidence>
<dbReference type="SMART" id="SM00240">
    <property type="entry name" value="FHA"/>
    <property type="match status" value="1"/>
</dbReference>
<dbReference type="CDD" id="cd00060">
    <property type="entry name" value="FHA"/>
    <property type="match status" value="1"/>
</dbReference>
<keyword evidence="8" id="KW-0808">Transferase</keyword>
<protein>
    <submittedName>
        <fullName evidence="8">Kinase-like domain-containing protein</fullName>
    </submittedName>
</protein>
<proteinExistence type="inferred from homology"/>
<dbReference type="GO" id="GO:0005737">
    <property type="term" value="C:cytoplasm"/>
    <property type="evidence" value="ECO:0007669"/>
    <property type="project" value="TreeGrafter"/>
</dbReference>
<dbReference type="GeneID" id="85363539"/>
<comment type="similarity">
    <text evidence="1">Belongs to the protein kinase superfamily. CAMK Ser/Thr protein kinase family. CHEK2 subfamily.</text>
</comment>
<evidence type="ECO:0000256" key="4">
    <source>
        <dbReference type="PROSITE-ProRule" id="PRU10141"/>
    </source>
</evidence>
<organism evidence="8 9">
    <name type="scientific">Armillaria tabescens</name>
    <name type="common">Ringless honey mushroom</name>
    <name type="synonym">Agaricus tabescens</name>
    <dbReference type="NCBI Taxonomy" id="1929756"/>
    <lineage>
        <taxon>Eukaryota</taxon>
        <taxon>Fungi</taxon>
        <taxon>Dikarya</taxon>
        <taxon>Basidiomycota</taxon>
        <taxon>Agaricomycotina</taxon>
        <taxon>Agaricomycetes</taxon>
        <taxon>Agaricomycetidae</taxon>
        <taxon>Agaricales</taxon>
        <taxon>Marasmiineae</taxon>
        <taxon>Physalacriaceae</taxon>
        <taxon>Desarmillaria</taxon>
    </lineage>
</organism>
<accession>A0AA39NB79</accession>
<dbReference type="Pfam" id="PF00069">
    <property type="entry name" value="Pkinase"/>
    <property type="match status" value="1"/>
</dbReference>
<dbReference type="PROSITE" id="PS00107">
    <property type="entry name" value="PROTEIN_KINASE_ATP"/>
    <property type="match status" value="1"/>
</dbReference>
<feature type="domain" description="FHA" evidence="6">
    <location>
        <begin position="34"/>
        <end position="83"/>
    </location>
</feature>
<dbReference type="Pfam" id="PF00498">
    <property type="entry name" value="FHA"/>
    <property type="match status" value="1"/>
</dbReference>
<dbReference type="GO" id="GO:0010506">
    <property type="term" value="P:regulation of autophagy"/>
    <property type="evidence" value="ECO:0007669"/>
    <property type="project" value="InterPro"/>
</dbReference>
<dbReference type="PROSITE" id="PS00108">
    <property type="entry name" value="PROTEIN_KINASE_ST"/>
    <property type="match status" value="1"/>
</dbReference>
<dbReference type="PANTHER" id="PTHR24348">
    <property type="entry name" value="SERINE/THREONINE-PROTEIN KINASE UNC-51-RELATED"/>
    <property type="match status" value="1"/>
</dbReference>
<dbReference type="PANTHER" id="PTHR24348:SF68">
    <property type="entry name" value="SERINE_THREONINE-PROTEIN KINASE ATG1C"/>
    <property type="match status" value="1"/>
</dbReference>
<keyword evidence="3 4" id="KW-0067">ATP-binding</keyword>
<evidence type="ECO:0000259" key="6">
    <source>
        <dbReference type="PROSITE" id="PS50006"/>
    </source>
</evidence>
<dbReference type="InterPro" id="IPR008271">
    <property type="entry name" value="Ser/Thr_kinase_AS"/>
</dbReference>
<dbReference type="GO" id="GO:0004674">
    <property type="term" value="F:protein serine/threonine kinase activity"/>
    <property type="evidence" value="ECO:0007669"/>
    <property type="project" value="UniProtKB-KW"/>
</dbReference>
<keyword evidence="5" id="KW-0723">Serine/threonine-protein kinase</keyword>
<evidence type="ECO:0000313" key="8">
    <source>
        <dbReference type="EMBL" id="KAK0462422.1"/>
    </source>
</evidence>
<dbReference type="RefSeq" id="XP_060334034.1">
    <property type="nucleotide sequence ID" value="XM_060479991.1"/>
</dbReference>
<dbReference type="InterPro" id="IPR000253">
    <property type="entry name" value="FHA_dom"/>
</dbReference>
<evidence type="ECO:0000256" key="2">
    <source>
        <dbReference type="ARBA" id="ARBA00022741"/>
    </source>
</evidence>
<dbReference type="EMBL" id="JAUEPS010000009">
    <property type="protein sequence ID" value="KAK0462422.1"/>
    <property type="molecule type" value="Genomic_DNA"/>
</dbReference>
<feature type="binding site" evidence="4">
    <location>
        <position position="162"/>
    </location>
    <ligand>
        <name>ATP</name>
        <dbReference type="ChEBI" id="CHEBI:30616"/>
    </ligand>
</feature>
<keyword evidence="8" id="KW-0418">Kinase</keyword>
<dbReference type="InterPro" id="IPR011009">
    <property type="entry name" value="Kinase-like_dom_sf"/>
</dbReference>
<comment type="caution">
    <text evidence="8">The sequence shown here is derived from an EMBL/GenBank/DDBJ whole genome shotgun (WGS) entry which is preliminary data.</text>
</comment>
<dbReference type="Gene3D" id="1.10.510.10">
    <property type="entry name" value="Transferase(Phosphotransferase) domain 1"/>
    <property type="match status" value="1"/>
</dbReference>
<dbReference type="InterPro" id="IPR000719">
    <property type="entry name" value="Prot_kinase_dom"/>
</dbReference>
<dbReference type="SMART" id="SM00220">
    <property type="entry name" value="S_TKc"/>
    <property type="match status" value="1"/>
</dbReference>
<dbReference type="SUPFAM" id="SSF49879">
    <property type="entry name" value="SMAD/FHA domain"/>
    <property type="match status" value="1"/>
</dbReference>
<evidence type="ECO:0000256" key="3">
    <source>
        <dbReference type="ARBA" id="ARBA00022840"/>
    </source>
</evidence>
<dbReference type="Proteomes" id="UP001175211">
    <property type="component" value="Unassembled WGS sequence"/>
</dbReference>
<dbReference type="InterPro" id="IPR045269">
    <property type="entry name" value="Atg1-like"/>
</dbReference>
<dbReference type="InterPro" id="IPR017441">
    <property type="entry name" value="Protein_kinase_ATP_BS"/>
</dbReference>
<dbReference type="PROSITE" id="PS50006">
    <property type="entry name" value="FHA_DOMAIN"/>
    <property type="match status" value="1"/>
</dbReference>
<dbReference type="PROSITE" id="PS50011">
    <property type="entry name" value="PROTEIN_KINASE_DOM"/>
    <property type="match status" value="1"/>
</dbReference>
<reference evidence="8" key="1">
    <citation type="submission" date="2023-06" db="EMBL/GenBank/DDBJ databases">
        <authorList>
            <consortium name="Lawrence Berkeley National Laboratory"/>
            <person name="Ahrendt S."/>
            <person name="Sahu N."/>
            <person name="Indic B."/>
            <person name="Wong-Bajracharya J."/>
            <person name="Merenyi Z."/>
            <person name="Ke H.-M."/>
            <person name="Monk M."/>
            <person name="Kocsube S."/>
            <person name="Drula E."/>
            <person name="Lipzen A."/>
            <person name="Balint B."/>
            <person name="Henrissat B."/>
            <person name="Andreopoulos B."/>
            <person name="Martin F.M."/>
            <person name="Harder C.B."/>
            <person name="Rigling D."/>
            <person name="Ford K.L."/>
            <person name="Foster G.D."/>
            <person name="Pangilinan J."/>
            <person name="Papanicolaou A."/>
            <person name="Barry K."/>
            <person name="LaButti K."/>
            <person name="Viragh M."/>
            <person name="Koriabine M."/>
            <person name="Yan M."/>
            <person name="Riley R."/>
            <person name="Champramary S."/>
            <person name="Plett K.L."/>
            <person name="Tsai I.J."/>
            <person name="Slot J."/>
            <person name="Sipos G."/>
            <person name="Plett J."/>
            <person name="Nagy L.G."/>
            <person name="Grigoriev I.V."/>
        </authorList>
    </citation>
    <scope>NUCLEOTIDE SEQUENCE</scope>
    <source>
        <strain evidence="8">CCBAS 213</strain>
    </source>
</reference>
<dbReference type="Gene3D" id="2.60.200.20">
    <property type="match status" value="1"/>
</dbReference>
<keyword evidence="9" id="KW-1185">Reference proteome</keyword>
<dbReference type="InterPro" id="IPR008984">
    <property type="entry name" value="SMAD_FHA_dom_sf"/>
</dbReference>
<keyword evidence="2 4" id="KW-0547">Nucleotide-binding</keyword>
<dbReference type="SUPFAM" id="SSF56112">
    <property type="entry name" value="Protein kinase-like (PK-like)"/>
    <property type="match status" value="1"/>
</dbReference>
<dbReference type="FunFam" id="1.10.510.10:FF:000571">
    <property type="entry name" value="Maternal embryonic leucine zipper kinase"/>
    <property type="match status" value="1"/>
</dbReference>
<feature type="domain" description="Protein kinase" evidence="7">
    <location>
        <begin position="133"/>
        <end position="399"/>
    </location>
</feature>
<dbReference type="AlphaFoldDB" id="A0AA39NB79"/>
<evidence type="ECO:0000256" key="1">
    <source>
        <dbReference type="ARBA" id="ARBA00005575"/>
    </source>
</evidence>
<gene>
    <name evidence="8" type="ORF">EV420DRAFT_1734757</name>
</gene>
<name>A0AA39NB79_ARMTA</name>
<dbReference type="GO" id="GO:0005524">
    <property type="term" value="F:ATP binding"/>
    <property type="evidence" value="ECO:0007669"/>
    <property type="project" value="UniProtKB-UniRule"/>
</dbReference>
<evidence type="ECO:0000259" key="7">
    <source>
        <dbReference type="PROSITE" id="PS50011"/>
    </source>
</evidence>
<evidence type="ECO:0000313" key="9">
    <source>
        <dbReference type="Proteomes" id="UP001175211"/>
    </source>
</evidence>
<sequence>MSIPNFIEHDLWGSLQPLDGKLYRMDFFRFRTFIKIGRHPQVNDFVLPGARISNRHCEILWENKSVVLEDMSSNGTWINGGLVGKGKKQLLHDGDQVAFGTAMPQDSEDYRFTFRTHTTDLREYERGEMYLYYDIAHEIGSGGFGTVSKGLCLATGEWVAIKVISPPKAFGKDFVGNIVLMAREVNIMSNLNHPNICRLKDAFYHEHDGTLNLVMELVPGGDLLDYMNAGSVNDESDAKFIIWQICDALAYLHIQGVTHRDIKPENILLSKDSKDVPPIVKLSDFGMAKIVDDHTMLRTACGTPEYMPPEQGQHGGSYDHLVDSWSVGVIVFQMFTDSLPIERLNTGDQRPDDWDPLMRWDLLDKARVLEEGKQFVRALLRSNPKERMTMKNAPKHQWMSPWVGKMEKARDELLGDNAAYQHLNYLENYRLEEEPET</sequence>